<dbReference type="STRING" id="458817.Shal_3824"/>
<dbReference type="ESTHER" id="shehh-b0tvr1">
    <property type="family name" value="6_AlphaBeta_hydrolase"/>
</dbReference>
<dbReference type="AlphaFoldDB" id="B0TVR1"/>
<dbReference type="SUPFAM" id="SSF53474">
    <property type="entry name" value="alpha/beta-Hydrolases"/>
    <property type="match status" value="1"/>
</dbReference>
<proteinExistence type="predicted"/>
<dbReference type="InterPro" id="IPR000073">
    <property type="entry name" value="AB_hydrolase_1"/>
</dbReference>
<dbReference type="Pfam" id="PF12697">
    <property type="entry name" value="Abhydrolase_6"/>
    <property type="match status" value="1"/>
</dbReference>
<evidence type="ECO:0000259" key="1">
    <source>
        <dbReference type="Pfam" id="PF12697"/>
    </source>
</evidence>
<evidence type="ECO:0000313" key="3">
    <source>
        <dbReference type="Proteomes" id="UP000001317"/>
    </source>
</evidence>
<evidence type="ECO:0000313" key="2">
    <source>
        <dbReference type="EMBL" id="ABZ78364.1"/>
    </source>
</evidence>
<dbReference type="PANTHER" id="PTHR37946">
    <property type="entry name" value="SLL1969 PROTEIN"/>
    <property type="match status" value="1"/>
</dbReference>
<feature type="domain" description="AB hydrolase-1" evidence="1">
    <location>
        <begin position="199"/>
        <end position="332"/>
    </location>
</feature>
<dbReference type="HOGENOM" id="CLU_050381_0_0_6"/>
<dbReference type="Proteomes" id="UP000001317">
    <property type="component" value="Chromosome"/>
</dbReference>
<accession>B0TVR1</accession>
<dbReference type="eggNOG" id="COG1075">
    <property type="taxonomic scope" value="Bacteria"/>
</dbReference>
<dbReference type="KEGG" id="shl:Shal_3824"/>
<dbReference type="PANTHER" id="PTHR37946:SF1">
    <property type="entry name" value="SLL1969 PROTEIN"/>
    <property type="match status" value="1"/>
</dbReference>
<keyword evidence="3" id="KW-1185">Reference proteome</keyword>
<name>B0TVR1_SHEHH</name>
<dbReference type="RefSeq" id="WP_012278882.1">
    <property type="nucleotide sequence ID" value="NC_010334.1"/>
</dbReference>
<dbReference type="EMBL" id="CP000931">
    <property type="protein sequence ID" value="ABZ78364.1"/>
    <property type="molecule type" value="Genomic_DNA"/>
</dbReference>
<reference evidence="2" key="1">
    <citation type="submission" date="2008-01" db="EMBL/GenBank/DDBJ databases">
        <title>Complete sequence of Shewanella halifaxensis HAW-EB4.</title>
        <authorList>
            <consortium name="US DOE Joint Genome Institute"/>
            <person name="Copeland A."/>
            <person name="Lucas S."/>
            <person name="Lapidus A."/>
            <person name="Glavina del Rio T."/>
            <person name="Dalin E."/>
            <person name="Tice H."/>
            <person name="Bruce D."/>
            <person name="Goodwin L."/>
            <person name="Pitluck S."/>
            <person name="Sims D."/>
            <person name="Brettin T."/>
            <person name="Detter J.C."/>
            <person name="Han C."/>
            <person name="Kuske C.R."/>
            <person name="Schmutz J."/>
            <person name="Larimer F."/>
            <person name="Land M."/>
            <person name="Hauser L."/>
            <person name="Kyrpides N."/>
            <person name="Kim E."/>
            <person name="Zhao J.-S."/>
            <person name="Richardson P."/>
        </authorList>
    </citation>
    <scope>NUCLEOTIDE SEQUENCE [LARGE SCALE GENOMIC DNA]</scope>
    <source>
        <strain evidence="2">HAW-EB4</strain>
    </source>
</reference>
<organism evidence="2 3">
    <name type="scientific">Shewanella halifaxensis (strain HAW-EB4)</name>
    <dbReference type="NCBI Taxonomy" id="458817"/>
    <lineage>
        <taxon>Bacteria</taxon>
        <taxon>Pseudomonadati</taxon>
        <taxon>Pseudomonadota</taxon>
        <taxon>Gammaproteobacteria</taxon>
        <taxon>Alteromonadales</taxon>
        <taxon>Shewanellaceae</taxon>
        <taxon>Shewanella</taxon>
    </lineage>
</organism>
<sequence>MQTIKILLIIAIMSLIHGCANFRHLAKEVDMLDRVYVEYQVIIESNHETESFVLVLLQGLNTDYVDGYEVVIGNQEITVTGDTSSQYLFTFNDSNNDLRFQVGEAYSVIKLPRTADQRLSLSLTNAHQDYPKYLVDKALNNLVNVKISPAKIGEKASLDEPKFDRDIAELGMWKPVSYLLKGNSGVFFIDEFDDKKIPILFVHGMNGTARDFAPLIDKIDSSKYQVWVMNYPSGLPLELLANGLNSLIKIIDYRYDVKTLHLVAHSMGGLITQAYLDLCRNQLGCDDIASFTSISSPFGGVESAQDGVDYAPVVMPSWRDLAPKSRFIAELFSSDDDLVKPAHQLIFGYKVSGIINKKSNDGVISLDSQLRDKAQLQAERIYGLNEDHVSILRSDKLARALHQFWESTEQAHSRKPD</sequence>
<dbReference type="Gene3D" id="3.40.50.1820">
    <property type="entry name" value="alpha/beta hydrolase"/>
    <property type="match status" value="1"/>
</dbReference>
<protein>
    <recommendedName>
        <fullName evidence="1">AB hydrolase-1 domain-containing protein</fullName>
    </recommendedName>
</protein>
<gene>
    <name evidence="2" type="ordered locus">Shal_3824</name>
</gene>
<dbReference type="InterPro" id="IPR029058">
    <property type="entry name" value="AB_hydrolase_fold"/>
</dbReference>